<dbReference type="InterPro" id="IPR013083">
    <property type="entry name" value="Znf_RING/FYVE/PHD"/>
</dbReference>
<evidence type="ECO:0000256" key="2">
    <source>
        <dbReference type="ARBA" id="ARBA00004496"/>
    </source>
</evidence>
<keyword evidence="5 10" id="KW-0863">Zinc-finger</keyword>
<keyword evidence="15" id="KW-1185">Reference proteome</keyword>
<dbReference type="GO" id="GO:0003723">
    <property type="term" value="F:RNA binding"/>
    <property type="evidence" value="ECO:0007669"/>
    <property type="project" value="UniProtKB-UniRule"/>
</dbReference>
<dbReference type="CDD" id="cd22423">
    <property type="entry name" value="KH-I_MEX3_rpt1"/>
    <property type="match status" value="1"/>
</dbReference>
<feature type="compositionally biased region" description="Polar residues" evidence="11">
    <location>
        <begin position="1648"/>
        <end position="1658"/>
    </location>
</feature>
<evidence type="ECO:0000313" key="14">
    <source>
        <dbReference type="EMBL" id="CAI8029042.1"/>
    </source>
</evidence>
<proteinExistence type="predicted"/>
<accession>A0AA35SHJ4</accession>
<feature type="transmembrane region" description="Helical" evidence="12">
    <location>
        <begin position="23"/>
        <end position="53"/>
    </location>
</feature>
<dbReference type="InterPro" id="IPR001841">
    <property type="entry name" value="Znf_RING"/>
</dbReference>
<feature type="transmembrane region" description="Helical" evidence="12">
    <location>
        <begin position="103"/>
        <end position="121"/>
    </location>
</feature>
<evidence type="ECO:0000256" key="10">
    <source>
        <dbReference type="PROSITE-ProRule" id="PRU00175"/>
    </source>
</evidence>
<sequence>MRIYCVTSLLFCRLRNMAVLEKLPVNAVFHVGVVLPLGTILLCYTVATLLGHVPVWLPMISDCAVYPPEKYPFRWGIVLSAALFAVQSVLLYGADRPYSRSKVALFFGLLTAFCLSVVGVVNEAENNTIHSTAAVIFFVGYWVYMVILTWLLPQYKKEDRPSQFAYLFRQLCVTLCTIDLGYFVFMSTNWEKYGVYIAVCEWIATLLIFFYNWSFAGDMTNYTLEEIENETPEKPRSDHETVEAVIGLAQAEKMVVLGKIPAKWLVHFGALVLMGTIIVCYVIAVADGHVIPWLPTISECGENPPEQYIFRYGIHTGALLLVVLAIYIYTADFPFSHDALNVGLGVVSGLCLGVVAICASNENNTIHSTNAVIFFVLEDVLLLRITLQSRGSLSRLSLSVKSVCTVLTWLFSIGRCALSSWLDVPVLPLLEWGNTFAILVFHWSLAMDFSHDYFLAALKSDVGTGGGGGGPWEVEADISSLLSKHSVEEVRRIEQKTRLDIERKKEELRQLVGERYRDLIDAADSIMELETGSKQVGGSLGHMIKVCQSLQQTHFLRGLGGMRGPPVRDEAREVTAQMKLLGDAPEKVYPRSQLFQETKRYGNRNISNSKQQYLEASRIFLMARYTHTQLQVSLPKNALLQRLWQATSGFRATVLECCRRHLQATEQKTCAVLSSLVAIVMLENCTLRQVFSQFLLAQKVAIQAVFHPSKQMHYSVKAQLSERFVLVVVHRSSDGPSYSQPTSSLFDQPKSLSLSGLIDSSILYSTRIYFLLSRLSHHSVFHTGSSLLLQAVKDFAADLQKVSVPASLRSTTVSEVPSNDLQLLCLEWLTACVEDVKECVRPLLSHVTTVRALSNIRSSLHSLLSEPEKEEPDPSSSSSSSSSRSQRPPVEKASWPDEWQRLSRLVFARDNVCIWNQFLKHLFRERAMAILTKHFTAAEEHAVNSLAQLLEDLTSDPARYSNDVIVTSQLWVEDGVEGVRGGFEGRGRQNKPTSLTLKSRGCTPSVYIFCQEVGRMLQVIVDDASHYLLPREPARGGTHQLATTKEEGFPFRLHGDHNEMQEFIRHSTVEFVKRHKVRSQRTAKQKEDAETNTVAQLLNLQRSSIHKDMEERIRGLAWDEISILEEAESGKQVSSTIKVPSQEDTAKLQQQVLQQLSGHIDPFDLTVFTPHLLSALERQLHRSTVLLGLLLAVRGPAHLMLSGQKPPLSSSQEKHIVVPLFPATPRFPSLPTSTPAQETKPLVATTNPQFSATVAHPAFYSLVISKMAADEIECMEGNRALQTALELSMLELNLGGGHSAGTYNGTASQESPFSYFNGSDSGSLLSSSPKKSQNITQCVAVPSSEHVAEIVGRQGCKIKALRAKTNTYIKTPVRGEEPIFVITGRPEDVSAAKREILAAADHFTQIRASRRSSTVTSPSSAFGSPTEDNKVTILVRVPYRVVGLVVGPKGATVKRIQQLTNTYIVTPSRDREPCFEVTGSAENVERAKREIESYIALRTGGSLDSDYETDYLSLLSPTLEPVFSPSLGGNGNGSGSTGIPTTRSHLLTRSASEKLFQFPSRLSSSPPNTLALSTPLEGIELNNWGDKPTRCSPLSSAVFGAKSLSQEGQDSSPYSFNTPMSAPVAFADRVFDFSDLRTSLRHQPPSPTGSWESNSSEGTAAVSPKHSPRLPQRSISLSCNVCRSREVCAALIPCGHNLFCHICAHKISTSHGSCPVCRSQVTNMLRLYQ</sequence>
<dbReference type="Gene3D" id="3.30.1370.10">
    <property type="entry name" value="K Homology domain, type 1"/>
    <property type="match status" value="2"/>
</dbReference>
<evidence type="ECO:0000313" key="15">
    <source>
        <dbReference type="Proteomes" id="UP001174909"/>
    </source>
</evidence>
<dbReference type="Pfam" id="PF13920">
    <property type="entry name" value="zf-C3HC4_3"/>
    <property type="match status" value="1"/>
</dbReference>
<evidence type="ECO:0000256" key="7">
    <source>
        <dbReference type="ARBA" id="ARBA00022884"/>
    </source>
</evidence>
<evidence type="ECO:0000256" key="9">
    <source>
        <dbReference type="PROSITE-ProRule" id="PRU00117"/>
    </source>
</evidence>
<evidence type="ECO:0000256" key="11">
    <source>
        <dbReference type="SAM" id="MobiDB-lite"/>
    </source>
</evidence>
<gene>
    <name evidence="14" type="ORF">GBAR_LOCUS16523</name>
</gene>
<keyword evidence="4" id="KW-0677">Repeat</keyword>
<dbReference type="Proteomes" id="UP001174909">
    <property type="component" value="Unassembled WGS sequence"/>
</dbReference>
<feature type="transmembrane region" description="Helical" evidence="12">
    <location>
        <begin position="264"/>
        <end position="286"/>
    </location>
</feature>
<keyword evidence="12" id="KW-1133">Transmembrane helix</keyword>
<dbReference type="InterPro" id="IPR004088">
    <property type="entry name" value="KH_dom_type_1"/>
</dbReference>
<dbReference type="PROSITE" id="PS50084">
    <property type="entry name" value="KH_TYPE_1"/>
    <property type="match status" value="2"/>
</dbReference>
<keyword evidence="12" id="KW-0812">Transmembrane</keyword>
<dbReference type="GO" id="GO:0005737">
    <property type="term" value="C:cytoplasm"/>
    <property type="evidence" value="ECO:0007669"/>
    <property type="project" value="UniProtKB-SubCell"/>
</dbReference>
<organism evidence="14 15">
    <name type="scientific">Geodia barretti</name>
    <name type="common">Barrett's horny sponge</name>
    <dbReference type="NCBI Taxonomy" id="519541"/>
    <lineage>
        <taxon>Eukaryota</taxon>
        <taxon>Metazoa</taxon>
        <taxon>Porifera</taxon>
        <taxon>Demospongiae</taxon>
        <taxon>Heteroscleromorpha</taxon>
        <taxon>Tetractinellida</taxon>
        <taxon>Astrophorina</taxon>
        <taxon>Geodiidae</taxon>
        <taxon>Geodia</taxon>
    </lineage>
</organism>
<comment type="caution">
    <text evidence="14">The sequence shown here is derived from an EMBL/GenBank/DDBJ whole genome shotgun (WGS) entry which is preliminary data.</text>
</comment>
<keyword evidence="7 9" id="KW-0694">RNA-binding</keyword>
<feature type="compositionally biased region" description="Low complexity" evidence="11">
    <location>
        <begin position="874"/>
        <end position="888"/>
    </location>
</feature>
<dbReference type="GO" id="GO:0005634">
    <property type="term" value="C:nucleus"/>
    <property type="evidence" value="ECO:0007669"/>
    <property type="project" value="UniProtKB-SubCell"/>
</dbReference>
<dbReference type="InterPro" id="IPR047226">
    <property type="entry name" value="KH-I_MEX3_rpt2"/>
</dbReference>
<dbReference type="PANTHER" id="PTHR23285:SF7">
    <property type="entry name" value="LD09246P1"/>
    <property type="match status" value="1"/>
</dbReference>
<feature type="transmembrane region" description="Helical" evidence="12">
    <location>
        <begin position="133"/>
        <end position="152"/>
    </location>
</feature>
<feature type="transmembrane region" description="Helical" evidence="12">
    <location>
        <begin position="312"/>
        <end position="330"/>
    </location>
</feature>
<keyword evidence="12" id="KW-0472">Membrane</keyword>
<dbReference type="SMART" id="SM00184">
    <property type="entry name" value="RING"/>
    <property type="match status" value="1"/>
</dbReference>
<evidence type="ECO:0000259" key="13">
    <source>
        <dbReference type="PROSITE" id="PS50089"/>
    </source>
</evidence>
<protein>
    <submittedName>
        <fullName evidence="14">RNA-binding protein MEX3B</fullName>
    </submittedName>
</protein>
<name>A0AA35SHJ4_GEOBA</name>
<comment type="subcellular location">
    <subcellularLocation>
        <location evidence="2">Cytoplasm</location>
    </subcellularLocation>
    <subcellularLocation>
        <location evidence="1">Nucleus</location>
    </subcellularLocation>
</comment>
<dbReference type="FunFam" id="3.30.1370.10:FF:000012">
    <property type="entry name" value="Mex-3 RNA-binding family member D"/>
    <property type="match status" value="1"/>
</dbReference>
<evidence type="ECO:0000256" key="3">
    <source>
        <dbReference type="ARBA" id="ARBA00022490"/>
    </source>
</evidence>
<keyword evidence="3" id="KW-0963">Cytoplasm</keyword>
<evidence type="ECO:0000256" key="4">
    <source>
        <dbReference type="ARBA" id="ARBA00022737"/>
    </source>
</evidence>
<dbReference type="SUPFAM" id="SSF54791">
    <property type="entry name" value="Eukaryotic type KH-domain (KH-domain type I)"/>
    <property type="match status" value="2"/>
</dbReference>
<keyword evidence="8" id="KW-0539">Nucleus</keyword>
<dbReference type="SMART" id="SM00322">
    <property type="entry name" value="KH"/>
    <property type="match status" value="2"/>
</dbReference>
<feature type="region of interest" description="Disordered" evidence="11">
    <location>
        <begin position="863"/>
        <end position="893"/>
    </location>
</feature>
<feature type="transmembrane region" description="Helical" evidence="12">
    <location>
        <begin position="73"/>
        <end position="91"/>
    </location>
</feature>
<dbReference type="EMBL" id="CASHTH010002376">
    <property type="protein sequence ID" value="CAI8029042.1"/>
    <property type="molecule type" value="Genomic_DNA"/>
</dbReference>
<evidence type="ECO:0000256" key="1">
    <source>
        <dbReference type="ARBA" id="ARBA00004123"/>
    </source>
</evidence>
<reference evidence="14" key="1">
    <citation type="submission" date="2023-03" db="EMBL/GenBank/DDBJ databases">
        <authorList>
            <person name="Steffen K."/>
            <person name="Cardenas P."/>
        </authorList>
    </citation>
    <scope>NUCLEOTIDE SEQUENCE</scope>
</reference>
<dbReference type="PROSITE" id="PS50089">
    <property type="entry name" value="ZF_RING_2"/>
    <property type="match status" value="1"/>
</dbReference>
<dbReference type="InterPro" id="IPR036612">
    <property type="entry name" value="KH_dom_type_1_sf"/>
</dbReference>
<dbReference type="Pfam" id="PF00013">
    <property type="entry name" value="KH_1"/>
    <property type="match status" value="2"/>
</dbReference>
<dbReference type="GO" id="GO:0008270">
    <property type="term" value="F:zinc ion binding"/>
    <property type="evidence" value="ECO:0007669"/>
    <property type="project" value="UniProtKB-KW"/>
</dbReference>
<dbReference type="InterPro" id="IPR047227">
    <property type="entry name" value="MEX3"/>
</dbReference>
<evidence type="ECO:0000256" key="8">
    <source>
        <dbReference type="ARBA" id="ARBA00023242"/>
    </source>
</evidence>
<feature type="transmembrane region" description="Helical" evidence="12">
    <location>
        <begin position="342"/>
        <end position="360"/>
    </location>
</feature>
<feature type="domain" description="RING-type" evidence="13">
    <location>
        <begin position="1679"/>
        <end position="1718"/>
    </location>
</feature>
<dbReference type="InterPro" id="IPR047228">
    <property type="entry name" value="KH-I_MEX3_rpt1"/>
</dbReference>
<evidence type="ECO:0000256" key="12">
    <source>
        <dbReference type="SAM" id="Phobius"/>
    </source>
</evidence>
<feature type="transmembrane region" description="Helical" evidence="12">
    <location>
        <begin position="193"/>
        <end position="213"/>
    </location>
</feature>
<dbReference type="CDD" id="cd22424">
    <property type="entry name" value="KH-I_MEX3_rpt2"/>
    <property type="match status" value="1"/>
</dbReference>
<dbReference type="InterPro" id="IPR019402">
    <property type="entry name" value="CWH43_N"/>
</dbReference>
<evidence type="ECO:0000256" key="5">
    <source>
        <dbReference type="ARBA" id="ARBA00022771"/>
    </source>
</evidence>
<dbReference type="PANTHER" id="PTHR23285">
    <property type="entry name" value="RING FINGER AND KH DOMAIN CONTAINING PROTEIN 1"/>
    <property type="match status" value="1"/>
</dbReference>
<dbReference type="Gene3D" id="3.30.40.10">
    <property type="entry name" value="Zinc/RING finger domain, C3HC4 (zinc finger)"/>
    <property type="match status" value="1"/>
</dbReference>
<dbReference type="InterPro" id="IPR004087">
    <property type="entry name" value="KH_dom"/>
</dbReference>
<evidence type="ECO:0000256" key="6">
    <source>
        <dbReference type="ARBA" id="ARBA00022833"/>
    </source>
</evidence>
<keyword evidence="6" id="KW-0862">Zinc</keyword>
<dbReference type="Pfam" id="PF08700">
    <property type="entry name" value="VPS51_Exo84_N"/>
    <property type="match status" value="1"/>
</dbReference>
<keyword evidence="5 10" id="KW-0479">Metal-binding</keyword>
<feature type="region of interest" description="Disordered" evidence="11">
    <location>
        <begin position="1638"/>
        <end position="1670"/>
    </location>
</feature>
<dbReference type="Pfam" id="PF10277">
    <property type="entry name" value="Frag1"/>
    <property type="match status" value="2"/>
</dbReference>
<dbReference type="SUPFAM" id="SSF57850">
    <property type="entry name" value="RING/U-box"/>
    <property type="match status" value="1"/>
</dbReference>
<feature type="transmembrane region" description="Helical" evidence="12">
    <location>
        <begin position="164"/>
        <end position="187"/>
    </location>
</feature>